<evidence type="ECO:0000313" key="6">
    <source>
        <dbReference type="Proteomes" id="UP000811545"/>
    </source>
</evidence>
<protein>
    <submittedName>
        <fullName evidence="5">NADH dehydrogenase</fullName>
    </submittedName>
</protein>
<evidence type="ECO:0000313" key="5">
    <source>
        <dbReference type="EMBL" id="MBT9144937.1"/>
    </source>
</evidence>
<dbReference type="Gene3D" id="3.40.109.10">
    <property type="entry name" value="NADH Oxidase"/>
    <property type="match status" value="1"/>
</dbReference>
<comment type="similarity">
    <text evidence="1">Belongs to the nitroreductase family.</text>
</comment>
<dbReference type="Pfam" id="PF14512">
    <property type="entry name" value="TM1586_NiRdase"/>
    <property type="match status" value="1"/>
</dbReference>
<comment type="caution">
    <text evidence="5">The sequence shown here is derived from an EMBL/GenBank/DDBJ whole genome shotgun (WGS) entry which is preliminary data.</text>
</comment>
<accession>A0A9E2BHE3</accession>
<evidence type="ECO:0000256" key="2">
    <source>
        <dbReference type="ARBA" id="ARBA00023002"/>
    </source>
</evidence>
<dbReference type="EMBL" id="QLTW01000033">
    <property type="protein sequence ID" value="MBT9144937.1"/>
    <property type="molecule type" value="Genomic_DNA"/>
</dbReference>
<dbReference type="SUPFAM" id="SSF55469">
    <property type="entry name" value="FMN-dependent nitroreductase-like"/>
    <property type="match status" value="1"/>
</dbReference>
<name>A0A9E2BHE3_PSYF1</name>
<dbReference type="Pfam" id="PF00881">
    <property type="entry name" value="Nitroreductase"/>
    <property type="match status" value="1"/>
</dbReference>
<sequence length="172" mass="19063">MEVTEAILKRRSVRKYKEDKVPDNILEKILQAAQLAPSAKNLQPWRFVVVTDKEIREKLVPACANQKFVGEAPVVIAGVGINPSLVMRCGITAQTVDLSIALTQIVLQATELGLGTCFIGAFHQDQVKQVIGIPEEYVVVQVLTLGYPDEEPAPRPRLSLQEIIYKDSWGNK</sequence>
<organism evidence="5 6">
    <name type="scientific">Psychracetigena formicireducens</name>
    <dbReference type="NCBI Taxonomy" id="2986056"/>
    <lineage>
        <taxon>Bacteria</taxon>
        <taxon>Bacillati</taxon>
        <taxon>Candidatus Lithacetigenota</taxon>
        <taxon>Candidatus Psychracetigena</taxon>
    </lineage>
</organism>
<evidence type="ECO:0000259" key="3">
    <source>
        <dbReference type="Pfam" id="PF00881"/>
    </source>
</evidence>
<dbReference type="PANTHER" id="PTHR43673:SF10">
    <property type="entry name" value="NADH DEHYDROGENASE_NAD(P)H NITROREDUCTASE XCC3605-RELATED"/>
    <property type="match status" value="1"/>
</dbReference>
<dbReference type="InterPro" id="IPR000415">
    <property type="entry name" value="Nitroreductase-like"/>
</dbReference>
<keyword evidence="2" id="KW-0560">Oxidoreductase</keyword>
<dbReference type="InterPro" id="IPR029478">
    <property type="entry name" value="TM1586_NiRdase"/>
</dbReference>
<dbReference type="Proteomes" id="UP000811545">
    <property type="component" value="Unassembled WGS sequence"/>
</dbReference>
<feature type="domain" description="Nitroreductase" evidence="3">
    <location>
        <begin position="7"/>
        <end position="73"/>
    </location>
</feature>
<dbReference type="InterPro" id="IPR029479">
    <property type="entry name" value="Nitroreductase"/>
</dbReference>
<dbReference type="PANTHER" id="PTHR43673">
    <property type="entry name" value="NAD(P)H NITROREDUCTASE YDGI-RELATED"/>
    <property type="match status" value="1"/>
</dbReference>
<evidence type="ECO:0000256" key="1">
    <source>
        <dbReference type="ARBA" id="ARBA00007118"/>
    </source>
</evidence>
<dbReference type="AlphaFoldDB" id="A0A9E2BHE3"/>
<dbReference type="CDD" id="cd02139">
    <property type="entry name" value="nitroreductase"/>
    <property type="match status" value="1"/>
</dbReference>
<dbReference type="GO" id="GO:0016491">
    <property type="term" value="F:oxidoreductase activity"/>
    <property type="evidence" value="ECO:0007669"/>
    <property type="project" value="UniProtKB-KW"/>
</dbReference>
<gene>
    <name evidence="5" type="primary">nox</name>
    <name evidence="5" type="ORF">DDT42_00793</name>
</gene>
<reference evidence="5 6" key="1">
    <citation type="journal article" date="2021" name="bioRxiv">
        <title>Unique metabolic strategies in Hadean analogues reveal hints for primordial physiology.</title>
        <authorList>
            <person name="Nobu M.K."/>
            <person name="Nakai R."/>
            <person name="Tamazawa S."/>
            <person name="Mori H."/>
            <person name="Toyoda A."/>
            <person name="Ijiri A."/>
            <person name="Suzuki S."/>
            <person name="Kurokawa K."/>
            <person name="Kamagata Y."/>
            <person name="Tamaki H."/>
        </authorList>
    </citation>
    <scope>NUCLEOTIDE SEQUENCE [LARGE SCALE GENOMIC DNA]</scope>
    <source>
        <strain evidence="5">BS525</strain>
    </source>
</reference>
<feature type="domain" description="Putative nitroreductase TM1586" evidence="4">
    <location>
        <begin position="102"/>
        <end position="166"/>
    </location>
</feature>
<evidence type="ECO:0000259" key="4">
    <source>
        <dbReference type="Pfam" id="PF14512"/>
    </source>
</evidence>
<proteinExistence type="inferred from homology"/>